<dbReference type="EMBL" id="JAUIZM010000010">
    <property type="protein sequence ID" value="KAK1361630.1"/>
    <property type="molecule type" value="Genomic_DNA"/>
</dbReference>
<proteinExistence type="predicted"/>
<sequence length="274" mass="31054">MILSSFDLLENGDDRSWHLFTKEDMVQGYKKKFKTTRKKINYDKENIGSSIYSGRSSSPLSLVSRIFNTPVPFSVKSQLSSVNKLPKNSSFSGTMRNDVIFMNRSTDKEPLSDITNLPTQSLSRSGKKKLCHKKSTRNLFEEDFQSNIPEISEEYYDQLEHSIIVDSSVNEDGSDDSNEEPWGESVNSDPDVENLPSSSKCQKQRCRRCDILEEYATLGAPSVKCTKYNVLMRKEERVNKNVTKGTPIFSLCCKKRDVKLPNAFLTPTVSTATL</sequence>
<evidence type="ECO:0000256" key="1">
    <source>
        <dbReference type="SAM" id="MobiDB-lite"/>
    </source>
</evidence>
<gene>
    <name evidence="2" type="ORF">POM88_046104</name>
</gene>
<dbReference type="Proteomes" id="UP001237642">
    <property type="component" value="Unassembled WGS sequence"/>
</dbReference>
<dbReference type="AlphaFoldDB" id="A0AAD8H8N0"/>
<organism evidence="2 3">
    <name type="scientific">Heracleum sosnowskyi</name>
    <dbReference type="NCBI Taxonomy" id="360622"/>
    <lineage>
        <taxon>Eukaryota</taxon>
        <taxon>Viridiplantae</taxon>
        <taxon>Streptophyta</taxon>
        <taxon>Embryophyta</taxon>
        <taxon>Tracheophyta</taxon>
        <taxon>Spermatophyta</taxon>
        <taxon>Magnoliopsida</taxon>
        <taxon>eudicotyledons</taxon>
        <taxon>Gunneridae</taxon>
        <taxon>Pentapetalae</taxon>
        <taxon>asterids</taxon>
        <taxon>campanulids</taxon>
        <taxon>Apiales</taxon>
        <taxon>Apiaceae</taxon>
        <taxon>Apioideae</taxon>
        <taxon>apioid superclade</taxon>
        <taxon>Tordylieae</taxon>
        <taxon>Tordyliinae</taxon>
        <taxon>Heracleum</taxon>
    </lineage>
</organism>
<name>A0AAD8H8N0_9APIA</name>
<evidence type="ECO:0000313" key="2">
    <source>
        <dbReference type="EMBL" id="KAK1361630.1"/>
    </source>
</evidence>
<feature type="compositionally biased region" description="Acidic residues" evidence="1">
    <location>
        <begin position="172"/>
        <end position="182"/>
    </location>
</feature>
<protein>
    <submittedName>
        <fullName evidence="2">Uncharacterized protein</fullName>
    </submittedName>
</protein>
<reference evidence="2" key="2">
    <citation type="submission" date="2023-05" db="EMBL/GenBank/DDBJ databases">
        <authorList>
            <person name="Schelkunov M.I."/>
        </authorList>
    </citation>
    <scope>NUCLEOTIDE SEQUENCE</scope>
    <source>
        <strain evidence="2">Hsosn_3</strain>
        <tissue evidence="2">Leaf</tissue>
    </source>
</reference>
<comment type="caution">
    <text evidence="2">The sequence shown here is derived from an EMBL/GenBank/DDBJ whole genome shotgun (WGS) entry which is preliminary data.</text>
</comment>
<keyword evidence="3" id="KW-1185">Reference proteome</keyword>
<reference evidence="2" key="1">
    <citation type="submission" date="2023-02" db="EMBL/GenBank/DDBJ databases">
        <title>Genome of toxic invasive species Heracleum sosnowskyi carries increased number of genes despite the absence of recent whole-genome duplications.</title>
        <authorList>
            <person name="Schelkunov M."/>
            <person name="Shtratnikova V."/>
            <person name="Makarenko M."/>
            <person name="Klepikova A."/>
            <person name="Omelchenko D."/>
            <person name="Novikova G."/>
            <person name="Obukhova E."/>
            <person name="Bogdanov V."/>
            <person name="Penin A."/>
            <person name="Logacheva M."/>
        </authorList>
    </citation>
    <scope>NUCLEOTIDE SEQUENCE</scope>
    <source>
        <strain evidence="2">Hsosn_3</strain>
        <tissue evidence="2">Leaf</tissue>
    </source>
</reference>
<evidence type="ECO:0000313" key="3">
    <source>
        <dbReference type="Proteomes" id="UP001237642"/>
    </source>
</evidence>
<accession>A0AAD8H8N0</accession>
<feature type="region of interest" description="Disordered" evidence="1">
    <location>
        <begin position="168"/>
        <end position="198"/>
    </location>
</feature>